<dbReference type="PROSITE" id="PS50042">
    <property type="entry name" value="CNMP_BINDING_3"/>
    <property type="match status" value="1"/>
</dbReference>
<dbReference type="AlphaFoldDB" id="A0A1H3JSH7"/>
<keyword evidence="5" id="KW-0418">Kinase</keyword>
<accession>A0A1H3JSH7</accession>
<protein>
    <submittedName>
        <fullName evidence="5">cAMP-binding domain of CRP or a regulatory subunit of cAMP-dependent protein kinases</fullName>
    </submittedName>
</protein>
<reference evidence="5 6" key="1">
    <citation type="submission" date="2016-10" db="EMBL/GenBank/DDBJ databases">
        <authorList>
            <person name="de Groot N.N."/>
        </authorList>
    </citation>
    <scope>NUCLEOTIDE SEQUENCE [LARGE SCALE GENOMIC DNA]</scope>
    <source>
        <strain evidence="5 6">Nm1</strain>
    </source>
</reference>
<dbReference type="GO" id="GO:0005829">
    <property type="term" value="C:cytosol"/>
    <property type="evidence" value="ECO:0007669"/>
    <property type="project" value="TreeGrafter"/>
</dbReference>
<dbReference type="InterPro" id="IPR050397">
    <property type="entry name" value="Env_Response_Regulators"/>
</dbReference>
<dbReference type="GO" id="GO:0016301">
    <property type="term" value="F:kinase activity"/>
    <property type="evidence" value="ECO:0007669"/>
    <property type="project" value="UniProtKB-KW"/>
</dbReference>
<dbReference type="InterPro" id="IPR012318">
    <property type="entry name" value="HTH_CRP"/>
</dbReference>
<dbReference type="InterPro" id="IPR018490">
    <property type="entry name" value="cNMP-bd_dom_sf"/>
</dbReference>
<gene>
    <name evidence="5" type="ORF">SAMN05421881_103513</name>
</gene>
<keyword evidence="5" id="KW-0808">Transferase</keyword>
<dbReference type="Gene3D" id="1.10.10.10">
    <property type="entry name" value="Winged helix-like DNA-binding domain superfamily/Winged helix DNA-binding domain"/>
    <property type="match status" value="1"/>
</dbReference>
<dbReference type="RefSeq" id="WP_090414429.1">
    <property type="nucleotide sequence ID" value="NZ_FNOY01000035.1"/>
</dbReference>
<dbReference type="EMBL" id="FNOY01000035">
    <property type="protein sequence ID" value="SDY42883.1"/>
    <property type="molecule type" value="Genomic_DNA"/>
</dbReference>
<evidence type="ECO:0000256" key="1">
    <source>
        <dbReference type="ARBA" id="ARBA00023015"/>
    </source>
</evidence>
<keyword evidence="3" id="KW-0804">Transcription</keyword>
<dbReference type="PANTHER" id="PTHR24567:SF74">
    <property type="entry name" value="HTH-TYPE TRANSCRIPTIONAL REGULATOR ARCR"/>
    <property type="match status" value="1"/>
</dbReference>
<dbReference type="Proteomes" id="UP000198640">
    <property type="component" value="Unassembled WGS sequence"/>
</dbReference>
<dbReference type="GO" id="GO:0003700">
    <property type="term" value="F:DNA-binding transcription factor activity"/>
    <property type="evidence" value="ECO:0007669"/>
    <property type="project" value="TreeGrafter"/>
</dbReference>
<keyword evidence="1" id="KW-0805">Transcription regulation</keyword>
<evidence type="ECO:0000259" key="4">
    <source>
        <dbReference type="PROSITE" id="PS50042"/>
    </source>
</evidence>
<keyword evidence="6" id="KW-1185">Reference proteome</keyword>
<evidence type="ECO:0000256" key="3">
    <source>
        <dbReference type="ARBA" id="ARBA00023163"/>
    </source>
</evidence>
<dbReference type="Pfam" id="PF13545">
    <property type="entry name" value="HTH_Crp_2"/>
    <property type="match status" value="1"/>
</dbReference>
<evidence type="ECO:0000313" key="5">
    <source>
        <dbReference type="EMBL" id="SDY42883.1"/>
    </source>
</evidence>
<dbReference type="InterPro" id="IPR014710">
    <property type="entry name" value="RmlC-like_jellyroll"/>
</dbReference>
<dbReference type="STRING" id="44576.SAMN05421881_103513"/>
<evidence type="ECO:0000256" key="2">
    <source>
        <dbReference type="ARBA" id="ARBA00023125"/>
    </source>
</evidence>
<evidence type="ECO:0000313" key="6">
    <source>
        <dbReference type="Proteomes" id="UP000198640"/>
    </source>
</evidence>
<dbReference type="InterPro" id="IPR036388">
    <property type="entry name" value="WH-like_DNA-bd_sf"/>
</dbReference>
<name>A0A1H3JSH7_9PROT</name>
<dbReference type="PANTHER" id="PTHR24567">
    <property type="entry name" value="CRP FAMILY TRANSCRIPTIONAL REGULATORY PROTEIN"/>
    <property type="match status" value="1"/>
</dbReference>
<dbReference type="GO" id="GO:0003677">
    <property type="term" value="F:DNA binding"/>
    <property type="evidence" value="ECO:0007669"/>
    <property type="project" value="UniProtKB-KW"/>
</dbReference>
<dbReference type="OrthoDB" id="8969464at2"/>
<proteinExistence type="predicted"/>
<keyword evidence="2" id="KW-0238">DNA-binding</keyword>
<organism evidence="5 6">
    <name type="scientific">Nitrosomonas halophila</name>
    <dbReference type="NCBI Taxonomy" id="44576"/>
    <lineage>
        <taxon>Bacteria</taxon>
        <taxon>Pseudomonadati</taxon>
        <taxon>Pseudomonadota</taxon>
        <taxon>Betaproteobacteria</taxon>
        <taxon>Nitrosomonadales</taxon>
        <taxon>Nitrosomonadaceae</taxon>
        <taxon>Nitrosomonas</taxon>
    </lineage>
</organism>
<dbReference type="Gene3D" id="2.60.120.10">
    <property type="entry name" value="Jelly Rolls"/>
    <property type="match status" value="1"/>
</dbReference>
<dbReference type="InterPro" id="IPR036390">
    <property type="entry name" value="WH_DNA-bd_sf"/>
</dbReference>
<dbReference type="SUPFAM" id="SSF46785">
    <property type="entry name" value="Winged helix' DNA-binding domain"/>
    <property type="match status" value="1"/>
</dbReference>
<feature type="domain" description="Cyclic nucleotide-binding" evidence="4">
    <location>
        <begin position="13"/>
        <end position="98"/>
    </location>
</feature>
<sequence length="235" mass="26478">MSAAEAAQVINQLIERLPRKERNEFLKCCEPVELVFGTTLCEPNQPFQSVYFPLSGFISLLIKIGDHQPLETALIGNEGMLGATLALGVKTAPMRAVVQGAGTALRMTVAQCQMELRDSTNLLRIFNRYLYIQIAQLSQNGACSHFHKVEPRLVRWLLMTHDRAHADHFYLTHEYLADMLGVRRSSITIAAGMLQRKKLISYNRGKIVILDRKRLEAASCECYDIMSGHYARLLA</sequence>
<dbReference type="SUPFAM" id="SSF51206">
    <property type="entry name" value="cAMP-binding domain-like"/>
    <property type="match status" value="1"/>
</dbReference>
<dbReference type="InterPro" id="IPR000595">
    <property type="entry name" value="cNMP-bd_dom"/>
</dbReference>